<dbReference type="InterPro" id="IPR001902">
    <property type="entry name" value="SLC26A/SulP_fam"/>
</dbReference>
<evidence type="ECO:0000313" key="7">
    <source>
        <dbReference type="Proteomes" id="UP000315647"/>
    </source>
</evidence>
<feature type="transmembrane region" description="Helical" evidence="5">
    <location>
        <begin position="333"/>
        <end position="353"/>
    </location>
</feature>
<comment type="subcellular location">
    <subcellularLocation>
        <location evidence="1">Membrane</location>
        <topology evidence="1">Multi-pass membrane protein</topology>
    </subcellularLocation>
</comment>
<feature type="transmembrane region" description="Helical" evidence="5">
    <location>
        <begin position="80"/>
        <end position="100"/>
    </location>
</feature>
<name>A0A518A4M5_9PLAN</name>
<dbReference type="CDD" id="cd07042">
    <property type="entry name" value="STAS_SulP_like_sulfate_transporter"/>
    <property type="match status" value="1"/>
</dbReference>
<feature type="transmembrane region" description="Helical" evidence="5">
    <location>
        <begin position="209"/>
        <end position="226"/>
    </location>
</feature>
<sequence>MNKTEGLGRRSGFPLLQGVLPIKGVQIPSEIVAGLTLAALAIPEVMGYTKISGTPVITGLYTMLIPTALFALFGSSRHLVVGADSATAAILAAGLVGLATTGSAEYVALSVVLALMSAAFLMLAWIIRLGFLADFLSRTVLVGFLTGVGIQVALGEISGMLGLQGGGHGTLQKIWNDLQQIEQVNYYALCLTLIVLAVIVGLKQVSKKIPGALIAVIGAVIASWAFELKEHVSVLGTIPSGLPSLGLPQVDWSWKLISKLVPTAFAMFVVILSQSAATSRAYAARYNERVSDNTDLLGLAMANLGAGLSGTFVVNGSPTKTQMVDSAGGRSQLSILVTTTVVLLVLWFLTGMLSYLPETVLSAVVFLIGIELIDVKGMHNIFQQRRPEFWVALITTLIVVFVGVEQGILLAIVLSLIDHTRHGYRPKNAVLVSTESGAWHLLPIDKAEQVLPGVLIYRFTHSMYYANSQQLFDEVTSLVKTAQPPLRCFVIDASAVDDIDYSAAETLRTLHGILKANGTRLAIVQVLDDVRADSHYGLVELFGEDVFYTSLEVVLKDYQQNPETQPK</sequence>
<feature type="transmembrane region" description="Helical" evidence="5">
    <location>
        <begin position="184"/>
        <end position="202"/>
    </location>
</feature>
<dbReference type="SUPFAM" id="SSF52091">
    <property type="entry name" value="SpoIIaa-like"/>
    <property type="match status" value="1"/>
</dbReference>
<evidence type="ECO:0000256" key="2">
    <source>
        <dbReference type="ARBA" id="ARBA00022692"/>
    </source>
</evidence>
<feature type="transmembrane region" description="Helical" evidence="5">
    <location>
        <begin position="359"/>
        <end position="377"/>
    </location>
</feature>
<dbReference type="PROSITE" id="PS50801">
    <property type="entry name" value="STAS"/>
    <property type="match status" value="1"/>
</dbReference>
<keyword evidence="2 5" id="KW-0812">Transmembrane</keyword>
<dbReference type="InterPro" id="IPR011547">
    <property type="entry name" value="SLC26A/SulP_dom"/>
</dbReference>
<dbReference type="RefSeq" id="WP_145106758.1">
    <property type="nucleotide sequence ID" value="NZ_CP036277.1"/>
</dbReference>
<evidence type="ECO:0000256" key="4">
    <source>
        <dbReference type="ARBA" id="ARBA00023136"/>
    </source>
</evidence>
<organism evidence="6 7">
    <name type="scientific">Gimesia panareensis</name>
    <dbReference type="NCBI Taxonomy" id="2527978"/>
    <lineage>
        <taxon>Bacteria</taxon>
        <taxon>Pseudomonadati</taxon>
        <taxon>Planctomycetota</taxon>
        <taxon>Planctomycetia</taxon>
        <taxon>Planctomycetales</taxon>
        <taxon>Planctomycetaceae</taxon>
        <taxon>Gimesia</taxon>
    </lineage>
</organism>
<keyword evidence="4 5" id="KW-0472">Membrane</keyword>
<keyword evidence="3 5" id="KW-1133">Transmembrane helix</keyword>
<dbReference type="Proteomes" id="UP000315647">
    <property type="component" value="Chromosome"/>
</dbReference>
<evidence type="ECO:0000256" key="1">
    <source>
        <dbReference type="ARBA" id="ARBA00004141"/>
    </source>
</evidence>
<accession>A0A518A4M5</accession>
<dbReference type="Gene3D" id="3.30.750.24">
    <property type="entry name" value="STAS domain"/>
    <property type="match status" value="1"/>
</dbReference>
<accession>A0A517Q7E2</accession>
<evidence type="ECO:0000256" key="5">
    <source>
        <dbReference type="SAM" id="Phobius"/>
    </source>
</evidence>
<dbReference type="Pfam" id="PF00916">
    <property type="entry name" value="Sulfate_transp"/>
    <property type="match status" value="1"/>
</dbReference>
<feature type="transmembrane region" description="Helical" evidence="5">
    <location>
        <begin position="55"/>
        <end position="73"/>
    </location>
</feature>
<feature type="transmembrane region" description="Helical" evidence="5">
    <location>
        <begin position="389"/>
        <end position="417"/>
    </location>
</feature>
<dbReference type="PANTHER" id="PTHR11814">
    <property type="entry name" value="SULFATE TRANSPORTER"/>
    <property type="match status" value="1"/>
</dbReference>
<dbReference type="AlphaFoldDB" id="A0A518A4M5"/>
<evidence type="ECO:0000256" key="3">
    <source>
        <dbReference type="ARBA" id="ARBA00022989"/>
    </source>
</evidence>
<dbReference type="EMBL" id="CP037421">
    <property type="protein sequence ID" value="QDT27554.1"/>
    <property type="molecule type" value="Genomic_DNA"/>
</dbReference>
<feature type="transmembrane region" description="Helical" evidence="5">
    <location>
        <begin position="139"/>
        <end position="164"/>
    </location>
</feature>
<proteinExistence type="predicted"/>
<keyword evidence="7" id="KW-1185">Reference proteome</keyword>
<dbReference type="InterPro" id="IPR036513">
    <property type="entry name" value="STAS_dom_sf"/>
</dbReference>
<feature type="transmembrane region" description="Helical" evidence="5">
    <location>
        <begin position="252"/>
        <end position="272"/>
    </location>
</feature>
<dbReference type="Pfam" id="PF01740">
    <property type="entry name" value="STAS"/>
    <property type="match status" value="1"/>
</dbReference>
<dbReference type="GO" id="GO:0016020">
    <property type="term" value="C:membrane"/>
    <property type="evidence" value="ECO:0007669"/>
    <property type="project" value="UniProtKB-SubCell"/>
</dbReference>
<dbReference type="InterPro" id="IPR002645">
    <property type="entry name" value="STAS_dom"/>
</dbReference>
<reference evidence="6 7" key="1">
    <citation type="submission" date="2019-03" db="EMBL/GenBank/DDBJ databases">
        <title>Deep-cultivation of Planctomycetes and their phenomic and genomic characterization uncovers novel biology.</title>
        <authorList>
            <person name="Wiegand S."/>
            <person name="Jogler M."/>
            <person name="Boedeker C."/>
            <person name="Pinto D."/>
            <person name="Vollmers J."/>
            <person name="Rivas-Marin E."/>
            <person name="Kohn T."/>
            <person name="Peeters S.H."/>
            <person name="Heuer A."/>
            <person name="Rast P."/>
            <person name="Oberbeckmann S."/>
            <person name="Bunk B."/>
            <person name="Jeske O."/>
            <person name="Meyerdierks A."/>
            <person name="Storesund J.E."/>
            <person name="Kallscheuer N."/>
            <person name="Luecker S."/>
            <person name="Lage O.M."/>
            <person name="Pohl T."/>
            <person name="Merkel B.J."/>
            <person name="Hornburger P."/>
            <person name="Mueller R.-W."/>
            <person name="Bruemmer F."/>
            <person name="Labrenz M."/>
            <person name="Spormann A.M."/>
            <person name="Op den Camp H."/>
            <person name="Overmann J."/>
            <person name="Amann R."/>
            <person name="Jetten M.S.M."/>
            <person name="Mascher T."/>
            <person name="Medema M.H."/>
            <person name="Devos D.P."/>
            <person name="Kaster A.-K."/>
            <person name="Ovreas L."/>
            <person name="Rohde M."/>
            <person name="Galperin M.Y."/>
            <person name="Jogler C."/>
        </authorList>
    </citation>
    <scope>NUCLEOTIDE SEQUENCE [LARGE SCALE GENOMIC DNA]</scope>
    <source>
        <strain evidence="6 7">Enr10</strain>
    </source>
</reference>
<protein>
    <submittedName>
        <fullName evidence="6">Putative sulfate transporter</fullName>
    </submittedName>
</protein>
<gene>
    <name evidence="6" type="ORF">Enr10x_28720</name>
</gene>
<evidence type="ECO:0000313" key="6">
    <source>
        <dbReference type="EMBL" id="QDT27554.1"/>
    </source>
</evidence>
<dbReference type="GO" id="GO:0055085">
    <property type="term" value="P:transmembrane transport"/>
    <property type="evidence" value="ECO:0007669"/>
    <property type="project" value="InterPro"/>
</dbReference>
<feature type="transmembrane region" description="Helical" evidence="5">
    <location>
        <begin position="106"/>
        <end position="127"/>
    </location>
</feature>